<reference evidence="4" key="1">
    <citation type="journal article" date="2020" name="mSystems">
        <title>Genome- and Community-Level Interaction Insights into Carbon Utilization and Element Cycling Functions of Hydrothermarchaeota in Hydrothermal Sediment.</title>
        <authorList>
            <person name="Zhou Z."/>
            <person name="Liu Y."/>
            <person name="Xu W."/>
            <person name="Pan J."/>
            <person name="Luo Z.H."/>
            <person name="Li M."/>
        </authorList>
    </citation>
    <scope>NUCLEOTIDE SEQUENCE [LARGE SCALE GENOMIC DNA]</scope>
    <source>
        <strain evidence="4">SpSt-1074</strain>
    </source>
</reference>
<dbReference type="PANTHER" id="PTHR42679:SF2">
    <property type="entry name" value="S-METHYL-5'-THIOADENOSINE PHOSPHORYLASE"/>
    <property type="match status" value="1"/>
</dbReference>
<dbReference type="EMBL" id="DRXH01000098">
    <property type="protein sequence ID" value="HHM44234.1"/>
    <property type="molecule type" value="Genomic_DNA"/>
</dbReference>
<dbReference type="GO" id="GO:0009116">
    <property type="term" value="P:nucleoside metabolic process"/>
    <property type="evidence" value="ECO:0007669"/>
    <property type="project" value="InterPro"/>
</dbReference>
<dbReference type="InterPro" id="IPR010044">
    <property type="entry name" value="MTAP"/>
</dbReference>
<comment type="caution">
    <text evidence="4">The sequence shown here is derived from an EMBL/GenBank/DDBJ whole genome shotgun (WGS) entry which is preliminary data.</text>
</comment>
<dbReference type="CDD" id="cd09010">
    <property type="entry name" value="MTAP_SsMTAPII_like_MTIP"/>
    <property type="match status" value="1"/>
</dbReference>
<dbReference type="GO" id="GO:0019509">
    <property type="term" value="P:L-methionine salvage from methylthioadenosine"/>
    <property type="evidence" value="ECO:0007669"/>
    <property type="project" value="TreeGrafter"/>
</dbReference>
<dbReference type="PANTHER" id="PTHR42679">
    <property type="entry name" value="S-METHYL-5'-THIOADENOSINE PHOSPHORYLASE"/>
    <property type="match status" value="1"/>
</dbReference>
<organism evidence="4">
    <name type="scientific">Caldiarchaeum subterraneum</name>
    <dbReference type="NCBI Taxonomy" id="311458"/>
    <lineage>
        <taxon>Archaea</taxon>
        <taxon>Nitrososphaerota</taxon>
        <taxon>Candidatus Caldarchaeales</taxon>
        <taxon>Candidatus Caldarchaeaceae</taxon>
        <taxon>Candidatus Caldarchaeum</taxon>
    </lineage>
</organism>
<dbReference type="Pfam" id="PF01048">
    <property type="entry name" value="PNP_UDP_1"/>
    <property type="match status" value="1"/>
</dbReference>
<dbReference type="GO" id="GO:0017061">
    <property type="term" value="F:S-methyl-5-thioadenosine phosphorylase activity"/>
    <property type="evidence" value="ECO:0007669"/>
    <property type="project" value="InterPro"/>
</dbReference>
<evidence type="ECO:0000256" key="1">
    <source>
        <dbReference type="ARBA" id="ARBA00022676"/>
    </source>
</evidence>
<evidence type="ECO:0000259" key="3">
    <source>
        <dbReference type="Pfam" id="PF01048"/>
    </source>
</evidence>
<dbReference type="GO" id="GO:0005829">
    <property type="term" value="C:cytosol"/>
    <property type="evidence" value="ECO:0007669"/>
    <property type="project" value="TreeGrafter"/>
</dbReference>
<dbReference type="InterPro" id="IPR000845">
    <property type="entry name" value="Nucleoside_phosphorylase_d"/>
</dbReference>
<dbReference type="Gene3D" id="3.40.50.1580">
    <property type="entry name" value="Nucleoside phosphorylase domain"/>
    <property type="match status" value="1"/>
</dbReference>
<gene>
    <name evidence="4" type="ORF">ENM31_02915</name>
</gene>
<protein>
    <submittedName>
        <fullName evidence="4">Phosphorylase</fullName>
    </submittedName>
</protein>
<feature type="domain" description="Nucleoside phosphorylase" evidence="3">
    <location>
        <begin position="38"/>
        <end position="246"/>
    </location>
</feature>
<evidence type="ECO:0000313" key="4">
    <source>
        <dbReference type="EMBL" id="HHM44234.1"/>
    </source>
</evidence>
<evidence type="ECO:0000256" key="2">
    <source>
        <dbReference type="ARBA" id="ARBA00022679"/>
    </source>
</evidence>
<dbReference type="AlphaFoldDB" id="A0A7J3VSV7"/>
<dbReference type="InterPro" id="IPR035994">
    <property type="entry name" value="Nucleoside_phosphorylase_sf"/>
</dbReference>
<sequence length="288" mass="32047">MHHLGFIGGVEKSVLAPEFREKLSPPKRIKTKYGLTSPIKTLKLDGQKYAFVFRHGVEKIEITAPFVNYRANIYALKSLGVSRIVSFNTVGSLTKDVKVGDVILCDDFIDLADHMRRTFFTAKKSRHVRMHPAFCPDLMQKLFEAGGFLGGRLKNGGVYVCVNGPRLETAAEIRYLRIIGGDVVGMTMATEANLARELDMCYAPVCYSIDYAEGVYRSPDGKNILVPEEERMLKNEAVKVFTKILAGVLKTADAPKTCQCELYGYLTIEPQKSQTVVEMAGNKPAVRK</sequence>
<keyword evidence="2" id="KW-0808">Transferase</keyword>
<proteinExistence type="predicted"/>
<accession>A0A7J3VSV7</accession>
<name>A0A7J3VSV7_CALS0</name>
<keyword evidence="1" id="KW-0328">Glycosyltransferase</keyword>
<dbReference type="SUPFAM" id="SSF53167">
    <property type="entry name" value="Purine and uridine phosphorylases"/>
    <property type="match status" value="1"/>
</dbReference>